<evidence type="ECO:0000313" key="2">
    <source>
        <dbReference type="Proteomes" id="UP001057702"/>
    </source>
</evidence>
<name>A0ABT1Q3L0_9ACTN</name>
<proteinExistence type="predicted"/>
<protein>
    <submittedName>
        <fullName evidence="1">Uncharacterized protein</fullName>
    </submittedName>
</protein>
<dbReference type="EMBL" id="JANFNG010000036">
    <property type="protein sequence ID" value="MCQ4084498.1"/>
    <property type="molecule type" value="Genomic_DNA"/>
</dbReference>
<sequence length="58" mass="6226">MATALPQDTTASAYIGRYGWNSLRIGGAIPDDEILEAVDASYDAVVAKLPRKDRPAPH</sequence>
<organism evidence="1 2">
    <name type="scientific">Streptomyces humicola</name>
    <dbReference type="NCBI Taxonomy" id="2953240"/>
    <lineage>
        <taxon>Bacteria</taxon>
        <taxon>Bacillati</taxon>
        <taxon>Actinomycetota</taxon>
        <taxon>Actinomycetes</taxon>
        <taxon>Kitasatosporales</taxon>
        <taxon>Streptomycetaceae</taxon>
        <taxon>Streptomyces</taxon>
    </lineage>
</organism>
<gene>
    <name evidence="1" type="ORF">NGB36_28980</name>
</gene>
<dbReference type="InterPro" id="IPR038056">
    <property type="entry name" value="YjbR-like_sf"/>
</dbReference>
<dbReference type="Proteomes" id="UP001057702">
    <property type="component" value="Unassembled WGS sequence"/>
</dbReference>
<keyword evidence="2" id="KW-1185">Reference proteome</keyword>
<evidence type="ECO:0000313" key="1">
    <source>
        <dbReference type="EMBL" id="MCQ4084498.1"/>
    </source>
</evidence>
<accession>A0ABT1Q3L0</accession>
<comment type="caution">
    <text evidence="1">The sequence shown here is derived from an EMBL/GenBank/DDBJ whole genome shotgun (WGS) entry which is preliminary data.</text>
</comment>
<reference evidence="1" key="1">
    <citation type="submission" date="2022-06" db="EMBL/GenBank/DDBJ databases">
        <title>Draft genome sequence of Streptomyces sp. RB6PN25 isolated from peat swamp forest in Thailand.</title>
        <authorList>
            <person name="Duangmal K."/>
            <person name="Klaysubun C."/>
        </authorList>
    </citation>
    <scope>NUCLEOTIDE SEQUENCE</scope>
    <source>
        <strain evidence="1">RB6PN25</strain>
    </source>
</reference>
<dbReference type="SUPFAM" id="SSF142906">
    <property type="entry name" value="YjbR-like"/>
    <property type="match status" value="1"/>
</dbReference>
<dbReference type="RefSeq" id="WP_255923563.1">
    <property type="nucleotide sequence ID" value="NZ_JANFNG010000036.1"/>
</dbReference>
<dbReference type="Gene3D" id="3.90.1150.30">
    <property type="match status" value="1"/>
</dbReference>